<name>A0A383EX71_9ZZZZ</name>
<proteinExistence type="predicted"/>
<feature type="non-terminal residue" evidence="1">
    <location>
        <position position="1"/>
    </location>
</feature>
<dbReference type="EMBL" id="UINC01229575">
    <property type="protein sequence ID" value="SVE61341.1"/>
    <property type="molecule type" value="Genomic_DNA"/>
</dbReference>
<gene>
    <name evidence="1" type="ORF">METZ01_LOCUS514195</name>
</gene>
<sequence>KKMTNIIKYLVSKNFNIVETS</sequence>
<organism evidence="1">
    <name type="scientific">marine metagenome</name>
    <dbReference type="NCBI Taxonomy" id="408172"/>
    <lineage>
        <taxon>unclassified sequences</taxon>
        <taxon>metagenomes</taxon>
        <taxon>ecological metagenomes</taxon>
    </lineage>
</organism>
<accession>A0A383EX71</accession>
<dbReference type="AlphaFoldDB" id="A0A383EX71"/>
<evidence type="ECO:0000313" key="1">
    <source>
        <dbReference type="EMBL" id="SVE61341.1"/>
    </source>
</evidence>
<reference evidence="1" key="1">
    <citation type="submission" date="2018-05" db="EMBL/GenBank/DDBJ databases">
        <authorList>
            <person name="Lanie J.A."/>
            <person name="Ng W.-L."/>
            <person name="Kazmierczak K.M."/>
            <person name="Andrzejewski T.M."/>
            <person name="Davidsen T.M."/>
            <person name="Wayne K.J."/>
            <person name="Tettelin H."/>
            <person name="Glass J.I."/>
            <person name="Rusch D."/>
            <person name="Podicherti R."/>
            <person name="Tsui H.-C.T."/>
            <person name="Winkler M.E."/>
        </authorList>
    </citation>
    <scope>NUCLEOTIDE SEQUENCE</scope>
</reference>
<protein>
    <submittedName>
        <fullName evidence="1">Uncharacterized protein</fullName>
    </submittedName>
</protein>